<dbReference type="Gene3D" id="2.160.10.10">
    <property type="entry name" value="Hexapeptide repeat proteins"/>
    <property type="match status" value="1"/>
</dbReference>
<keyword evidence="3" id="KW-0677">Repeat</keyword>
<dbReference type="PANTHER" id="PTHR43300">
    <property type="entry name" value="ACETYLTRANSFERASE"/>
    <property type="match status" value="1"/>
</dbReference>
<keyword evidence="6" id="KW-1185">Reference proteome</keyword>
<evidence type="ECO:0000256" key="4">
    <source>
        <dbReference type="ARBA" id="ARBA00023315"/>
    </source>
</evidence>
<sequence>MRNIIDESAHIGHRPRFEAPVNIAAQVTIGSDVTIGRYSYLRDLTAVGKGCDIGRFCSIARGCEIGALEHPTDYLSTHPFQFDTRHFRRTKGYKDLQRVAFPDPPATRIGHDVWIGAKAVIMRGVTIGHGAIVAAGAIVTKDVAPYTIVAGVPAKPLRRRFTQDVIDRLLAVAWWDRDMADLDGLPFDDIETCLKILEQTA</sequence>
<organism evidence="5 6">
    <name type="scientific">Thalassovita mediterranea</name>
    <dbReference type="NCBI Taxonomy" id="340021"/>
    <lineage>
        <taxon>Bacteria</taxon>
        <taxon>Pseudomonadati</taxon>
        <taxon>Pseudomonadota</taxon>
        <taxon>Alphaproteobacteria</taxon>
        <taxon>Rhodobacterales</taxon>
        <taxon>Roseobacteraceae</taxon>
        <taxon>Thalassovita</taxon>
    </lineage>
</organism>
<evidence type="ECO:0000256" key="2">
    <source>
        <dbReference type="ARBA" id="ARBA00022679"/>
    </source>
</evidence>
<keyword evidence="4 5" id="KW-0012">Acyltransferase</keyword>
<dbReference type="AlphaFoldDB" id="A0A0P1HAK4"/>
<dbReference type="CDD" id="cd03349">
    <property type="entry name" value="LbH_XAT"/>
    <property type="match status" value="1"/>
</dbReference>
<protein>
    <submittedName>
        <fullName evidence="5">Virginiamycin A acetyltransferase</fullName>
        <ecNumber evidence="5">2.3.1.-</ecNumber>
    </submittedName>
</protein>
<dbReference type="OrthoDB" id="9815592at2"/>
<dbReference type="Proteomes" id="UP000051681">
    <property type="component" value="Unassembled WGS sequence"/>
</dbReference>
<evidence type="ECO:0000256" key="1">
    <source>
        <dbReference type="ARBA" id="ARBA00007274"/>
    </source>
</evidence>
<dbReference type="Pfam" id="PF00132">
    <property type="entry name" value="Hexapep"/>
    <property type="match status" value="1"/>
</dbReference>
<dbReference type="PANTHER" id="PTHR43300:SF11">
    <property type="entry name" value="ACETYLTRANSFERASE RV3034C-RELATED"/>
    <property type="match status" value="1"/>
</dbReference>
<dbReference type="InterPro" id="IPR018357">
    <property type="entry name" value="Hexapep_transf_CS"/>
</dbReference>
<dbReference type="GO" id="GO:0016746">
    <property type="term" value="F:acyltransferase activity"/>
    <property type="evidence" value="ECO:0007669"/>
    <property type="project" value="UniProtKB-KW"/>
</dbReference>
<reference evidence="5 6" key="1">
    <citation type="submission" date="2015-09" db="EMBL/GenBank/DDBJ databases">
        <authorList>
            <consortium name="Swine Surveillance"/>
        </authorList>
    </citation>
    <scope>NUCLEOTIDE SEQUENCE [LARGE SCALE GENOMIC DNA]</scope>
    <source>
        <strain evidence="5 6">CECT 8383</strain>
    </source>
</reference>
<dbReference type="STRING" id="340021.TM5383_01128"/>
<dbReference type="InterPro" id="IPR011004">
    <property type="entry name" value="Trimer_LpxA-like_sf"/>
</dbReference>
<proteinExistence type="inferred from homology"/>
<dbReference type="PROSITE" id="PS00101">
    <property type="entry name" value="HEXAPEP_TRANSFERASES"/>
    <property type="match status" value="1"/>
</dbReference>
<accession>A0A0P1HAK4</accession>
<evidence type="ECO:0000256" key="3">
    <source>
        <dbReference type="ARBA" id="ARBA00022737"/>
    </source>
</evidence>
<dbReference type="InterPro" id="IPR001451">
    <property type="entry name" value="Hexapep"/>
</dbReference>
<gene>
    <name evidence="5" type="primary">vat_2</name>
    <name evidence="5" type="ORF">TM5383_01128</name>
</gene>
<dbReference type="InterPro" id="IPR050179">
    <property type="entry name" value="Trans_hexapeptide_repeat"/>
</dbReference>
<evidence type="ECO:0000313" key="5">
    <source>
        <dbReference type="EMBL" id="CUH83924.1"/>
    </source>
</evidence>
<name>A0A0P1HAK4_9RHOB</name>
<comment type="similarity">
    <text evidence="1">Belongs to the transferase hexapeptide repeat family.</text>
</comment>
<keyword evidence="2 5" id="KW-0808">Transferase</keyword>
<evidence type="ECO:0000313" key="6">
    <source>
        <dbReference type="Proteomes" id="UP000051681"/>
    </source>
</evidence>
<dbReference type="RefSeq" id="WP_058318034.1">
    <property type="nucleotide sequence ID" value="NZ_CYSF01000006.1"/>
</dbReference>
<dbReference type="EMBL" id="CYSF01000006">
    <property type="protein sequence ID" value="CUH83924.1"/>
    <property type="molecule type" value="Genomic_DNA"/>
</dbReference>
<dbReference type="EC" id="2.3.1.-" evidence="5"/>
<dbReference type="SUPFAM" id="SSF51161">
    <property type="entry name" value="Trimeric LpxA-like enzymes"/>
    <property type="match status" value="1"/>
</dbReference>